<keyword evidence="1" id="KW-1133">Transmembrane helix</keyword>
<evidence type="ECO:0000313" key="2">
    <source>
        <dbReference type="EMBL" id="GFN01427.1"/>
    </source>
</evidence>
<keyword evidence="1" id="KW-0812">Transmembrane</keyword>
<feature type="transmembrane region" description="Helical" evidence="1">
    <location>
        <begin position="33"/>
        <end position="56"/>
    </location>
</feature>
<gene>
    <name evidence="3" type="ORF">HEB29_005970</name>
    <name evidence="2" type="ORF">Sfulv_62370</name>
</gene>
<keyword evidence="3" id="KW-0808">Transferase</keyword>
<evidence type="ECO:0000313" key="4">
    <source>
        <dbReference type="Proteomes" id="UP000498980"/>
    </source>
</evidence>
<evidence type="ECO:0000313" key="3">
    <source>
        <dbReference type="EMBL" id="NYE44856.1"/>
    </source>
</evidence>
<name>A0A7J0CI64_9ACTN</name>
<sequence>MSSLALIVAVLLVLVVFLFVAGLVYLAHRHPAWVAPLTVGLVGATFLAAVFVPIVVR</sequence>
<dbReference type="RefSeq" id="WP_173318404.1">
    <property type="nucleotide sequence ID" value="NZ_BAAAUE010000015.1"/>
</dbReference>
<dbReference type="GO" id="GO:0016740">
    <property type="term" value="F:transferase activity"/>
    <property type="evidence" value="ECO:0007669"/>
    <property type="project" value="UniProtKB-KW"/>
</dbReference>
<dbReference type="AlphaFoldDB" id="A0A7J0CI64"/>
<evidence type="ECO:0000313" key="5">
    <source>
        <dbReference type="Proteomes" id="UP000530403"/>
    </source>
</evidence>
<dbReference type="Proteomes" id="UP000530403">
    <property type="component" value="Unassembled WGS sequence"/>
</dbReference>
<protein>
    <submittedName>
        <fullName evidence="3">Lipopolysaccharide/colanic/teichoic acid biosynthesis glycosyltransferase</fullName>
    </submittedName>
</protein>
<comment type="caution">
    <text evidence="2">The sequence shown here is derived from an EMBL/GenBank/DDBJ whole genome shotgun (WGS) entry which is preliminary data.</text>
</comment>
<organism evidence="2 4">
    <name type="scientific">Streptomyces fulvorobeus</name>
    <dbReference type="NCBI Taxonomy" id="284028"/>
    <lineage>
        <taxon>Bacteria</taxon>
        <taxon>Bacillati</taxon>
        <taxon>Actinomycetota</taxon>
        <taxon>Actinomycetes</taxon>
        <taxon>Kitasatosporales</taxon>
        <taxon>Streptomycetaceae</taxon>
        <taxon>Streptomyces</taxon>
    </lineage>
</organism>
<reference evidence="2 4" key="1">
    <citation type="submission" date="2020-05" db="EMBL/GenBank/DDBJ databases">
        <title>Whole genome shotgun sequence of Streptomyces fulvorobeus NBRC 15897.</title>
        <authorList>
            <person name="Komaki H."/>
            <person name="Tamura T."/>
        </authorList>
    </citation>
    <scope>NUCLEOTIDE SEQUENCE [LARGE SCALE GENOMIC DNA]</scope>
    <source>
        <strain evidence="2 4">NBRC 15897</strain>
    </source>
</reference>
<dbReference type="EMBL" id="BLWC01000002">
    <property type="protein sequence ID" value="GFN01427.1"/>
    <property type="molecule type" value="Genomic_DNA"/>
</dbReference>
<proteinExistence type="predicted"/>
<dbReference type="EMBL" id="JACCCF010000002">
    <property type="protein sequence ID" value="NYE44856.1"/>
    <property type="molecule type" value="Genomic_DNA"/>
</dbReference>
<keyword evidence="1" id="KW-0472">Membrane</keyword>
<reference evidence="3 5" key="2">
    <citation type="submission" date="2020-07" db="EMBL/GenBank/DDBJ databases">
        <title>Sequencing the genomes of 1000 actinobacteria strains.</title>
        <authorList>
            <person name="Klenk H.-P."/>
        </authorList>
    </citation>
    <scope>NUCLEOTIDE SEQUENCE [LARGE SCALE GENOMIC DNA]</scope>
    <source>
        <strain evidence="3 5">DSM 41455</strain>
    </source>
</reference>
<feature type="transmembrane region" description="Helical" evidence="1">
    <location>
        <begin position="6"/>
        <end position="26"/>
    </location>
</feature>
<evidence type="ECO:0000256" key="1">
    <source>
        <dbReference type="SAM" id="Phobius"/>
    </source>
</evidence>
<accession>A0A7J0CI64</accession>
<keyword evidence="4" id="KW-1185">Reference proteome</keyword>
<dbReference type="Proteomes" id="UP000498980">
    <property type="component" value="Unassembled WGS sequence"/>
</dbReference>